<dbReference type="SUPFAM" id="SSF57701">
    <property type="entry name" value="Zn2/Cys6 DNA-binding domain"/>
    <property type="match status" value="1"/>
</dbReference>
<dbReference type="InterPro" id="IPR001138">
    <property type="entry name" value="Zn2Cys6_DnaBD"/>
</dbReference>
<dbReference type="SMART" id="SM00066">
    <property type="entry name" value="GAL4"/>
    <property type="match status" value="1"/>
</dbReference>
<dbReference type="PROSITE" id="PS50048">
    <property type="entry name" value="ZN2_CY6_FUNGAL_2"/>
    <property type="match status" value="1"/>
</dbReference>
<organism evidence="4 5">
    <name type="scientific">Coleophoma cylindrospora</name>
    <dbReference type="NCBI Taxonomy" id="1849047"/>
    <lineage>
        <taxon>Eukaryota</taxon>
        <taxon>Fungi</taxon>
        <taxon>Dikarya</taxon>
        <taxon>Ascomycota</taxon>
        <taxon>Pezizomycotina</taxon>
        <taxon>Leotiomycetes</taxon>
        <taxon>Helotiales</taxon>
        <taxon>Dermateaceae</taxon>
        <taxon>Coleophoma</taxon>
    </lineage>
</organism>
<keyword evidence="5" id="KW-1185">Reference proteome</keyword>
<feature type="domain" description="Zn(2)-C6 fungal-type" evidence="3">
    <location>
        <begin position="11"/>
        <end position="39"/>
    </location>
</feature>
<gene>
    <name evidence="4" type="ORF">BP6252_04216</name>
</gene>
<keyword evidence="2" id="KW-0539">Nucleus</keyword>
<dbReference type="PANTHER" id="PTHR37534">
    <property type="entry name" value="TRANSCRIPTIONAL ACTIVATOR PROTEIN UGA3"/>
    <property type="match status" value="1"/>
</dbReference>
<protein>
    <recommendedName>
        <fullName evidence="3">Zn(2)-C6 fungal-type domain-containing protein</fullName>
    </recommendedName>
</protein>
<dbReference type="EMBL" id="PDLM01000004">
    <property type="protein sequence ID" value="RDW79578.1"/>
    <property type="molecule type" value="Genomic_DNA"/>
</dbReference>
<dbReference type="GO" id="GO:0000981">
    <property type="term" value="F:DNA-binding transcription factor activity, RNA polymerase II-specific"/>
    <property type="evidence" value="ECO:0007669"/>
    <property type="project" value="InterPro"/>
</dbReference>
<proteinExistence type="predicted"/>
<dbReference type="GO" id="GO:0005634">
    <property type="term" value="C:nucleus"/>
    <property type="evidence" value="ECO:0007669"/>
    <property type="project" value="UniProtKB-SubCell"/>
</dbReference>
<dbReference type="GO" id="GO:0008270">
    <property type="term" value="F:zinc ion binding"/>
    <property type="evidence" value="ECO:0007669"/>
    <property type="project" value="InterPro"/>
</dbReference>
<dbReference type="Proteomes" id="UP000256645">
    <property type="component" value="Unassembled WGS sequence"/>
</dbReference>
<evidence type="ECO:0000256" key="1">
    <source>
        <dbReference type="ARBA" id="ARBA00004123"/>
    </source>
</evidence>
<dbReference type="GO" id="GO:0045944">
    <property type="term" value="P:positive regulation of transcription by RNA polymerase II"/>
    <property type="evidence" value="ECO:0007669"/>
    <property type="project" value="TreeGrafter"/>
</dbReference>
<evidence type="ECO:0000313" key="4">
    <source>
        <dbReference type="EMBL" id="RDW79578.1"/>
    </source>
</evidence>
<accession>A0A3D8RZX7</accession>
<sequence>MAKSTKPKIKGCYHCSQRRIDCDRAEPACMKCVAKGLKCPGLGIRYRFNSGLAARGKLVGKTVPLGSDPSASLPSSQMPQIRWTSELIGQSKRSGATRRVLHHSSESNTSVSSENVLDLLEVQNLKPDEGAFINVATQDLDDLNATDHHSHFASRASFIEPASHGIMTTKKVLMSSGGLVHSLETHDSMTRMLFSNFSETVASGMAIFDGPYNKYRSIFLPLAASDELVRNALLAASAHQLGSKKPEFVKMGLKFQAAAISCLVQASTTGARTTAILAALVLLLVNDLVSAGNDYKILQRLWHSFQATLGSHVTTSEDILLDFLRKQWQIMELFMQPFLGEEIAVLNLSTRFADQIKFITQEVVQYPEYAEAAELIQSAHDQACDLYLHRAINNVPVEKTATLVQRLQDTIEPVAQGSPGEHGLVWVYFIAAAESSTQAHRDFFRNRLLHIYNRIGFSNILHSFKILDGIWQDSDSRWTNVIMQLEQVFVF</sequence>
<dbReference type="InterPro" id="IPR021858">
    <property type="entry name" value="Fun_TF"/>
</dbReference>
<evidence type="ECO:0000256" key="2">
    <source>
        <dbReference type="ARBA" id="ARBA00023242"/>
    </source>
</evidence>
<dbReference type="Pfam" id="PF00172">
    <property type="entry name" value="Zn_clus"/>
    <property type="match status" value="1"/>
</dbReference>
<dbReference type="PANTHER" id="PTHR37534:SF17">
    <property type="entry name" value="ZN(2)-C6 FUNGAL-TYPE DOMAIN-CONTAINING PROTEIN"/>
    <property type="match status" value="1"/>
</dbReference>
<comment type="caution">
    <text evidence="4">The sequence shown here is derived from an EMBL/GenBank/DDBJ whole genome shotgun (WGS) entry which is preliminary data.</text>
</comment>
<reference evidence="4 5" key="1">
    <citation type="journal article" date="2018" name="IMA Fungus">
        <title>IMA Genome-F 9: Draft genome sequence of Annulohypoxylon stygium, Aspergillus mulundensis, Berkeleyomyces basicola (syn. Thielaviopsis basicola), Ceratocystis smalleyi, two Cercospora beticola strains, Coleophoma cylindrospora, Fusarium fracticaudum, Phialophora cf. hyalina, and Morchella septimelata.</title>
        <authorList>
            <person name="Wingfield B.D."/>
            <person name="Bills G.F."/>
            <person name="Dong Y."/>
            <person name="Huang W."/>
            <person name="Nel W.J."/>
            <person name="Swalarsk-Parry B.S."/>
            <person name="Vaghefi N."/>
            <person name="Wilken P.M."/>
            <person name="An Z."/>
            <person name="de Beer Z.W."/>
            <person name="De Vos L."/>
            <person name="Chen L."/>
            <person name="Duong T.A."/>
            <person name="Gao Y."/>
            <person name="Hammerbacher A."/>
            <person name="Kikkert J.R."/>
            <person name="Li Y."/>
            <person name="Li H."/>
            <person name="Li K."/>
            <person name="Li Q."/>
            <person name="Liu X."/>
            <person name="Ma X."/>
            <person name="Naidoo K."/>
            <person name="Pethybridge S.J."/>
            <person name="Sun J."/>
            <person name="Steenkamp E.T."/>
            <person name="van der Nest M.A."/>
            <person name="van Wyk S."/>
            <person name="Wingfield M.J."/>
            <person name="Xiong C."/>
            <person name="Yue Q."/>
            <person name="Zhang X."/>
        </authorList>
    </citation>
    <scope>NUCLEOTIDE SEQUENCE [LARGE SCALE GENOMIC DNA]</scope>
    <source>
        <strain evidence="4 5">BP6252</strain>
    </source>
</reference>
<name>A0A3D8RZX7_9HELO</name>
<dbReference type="OrthoDB" id="3596710at2759"/>
<dbReference type="InterPro" id="IPR036864">
    <property type="entry name" value="Zn2-C6_fun-type_DNA-bd_sf"/>
</dbReference>
<dbReference type="GO" id="GO:0000976">
    <property type="term" value="F:transcription cis-regulatory region binding"/>
    <property type="evidence" value="ECO:0007669"/>
    <property type="project" value="TreeGrafter"/>
</dbReference>
<evidence type="ECO:0000259" key="3">
    <source>
        <dbReference type="PROSITE" id="PS50048"/>
    </source>
</evidence>
<evidence type="ECO:0000313" key="5">
    <source>
        <dbReference type="Proteomes" id="UP000256645"/>
    </source>
</evidence>
<dbReference type="STRING" id="1849047.A0A3D8RZX7"/>
<dbReference type="AlphaFoldDB" id="A0A3D8RZX7"/>
<dbReference type="Pfam" id="PF11951">
    <property type="entry name" value="Fungal_trans_2"/>
    <property type="match status" value="2"/>
</dbReference>
<dbReference type="PROSITE" id="PS00463">
    <property type="entry name" value="ZN2_CY6_FUNGAL_1"/>
    <property type="match status" value="1"/>
</dbReference>
<comment type="subcellular location">
    <subcellularLocation>
        <location evidence="1">Nucleus</location>
    </subcellularLocation>
</comment>
<dbReference type="CDD" id="cd00067">
    <property type="entry name" value="GAL4"/>
    <property type="match status" value="1"/>
</dbReference>